<gene>
    <name evidence="1" type="ORF">U9M48_009783</name>
</gene>
<evidence type="ECO:0000313" key="2">
    <source>
        <dbReference type="Proteomes" id="UP001341281"/>
    </source>
</evidence>
<dbReference type="EMBL" id="CP144746">
    <property type="protein sequence ID" value="WVZ59673.1"/>
    <property type="molecule type" value="Genomic_DNA"/>
</dbReference>
<dbReference type="AlphaFoldDB" id="A0AAQ3SRS3"/>
<proteinExistence type="predicted"/>
<organism evidence="1 2">
    <name type="scientific">Paspalum notatum var. saurae</name>
    <dbReference type="NCBI Taxonomy" id="547442"/>
    <lineage>
        <taxon>Eukaryota</taxon>
        <taxon>Viridiplantae</taxon>
        <taxon>Streptophyta</taxon>
        <taxon>Embryophyta</taxon>
        <taxon>Tracheophyta</taxon>
        <taxon>Spermatophyta</taxon>
        <taxon>Magnoliopsida</taxon>
        <taxon>Liliopsida</taxon>
        <taxon>Poales</taxon>
        <taxon>Poaceae</taxon>
        <taxon>PACMAD clade</taxon>
        <taxon>Panicoideae</taxon>
        <taxon>Andropogonodae</taxon>
        <taxon>Paspaleae</taxon>
        <taxon>Paspalinae</taxon>
        <taxon>Paspalum</taxon>
    </lineage>
</organism>
<dbReference type="InterPro" id="IPR004242">
    <property type="entry name" value="Transposase_21"/>
</dbReference>
<name>A0AAQ3SRS3_PASNO</name>
<dbReference type="Proteomes" id="UP001341281">
    <property type="component" value="Chromosome 02"/>
</dbReference>
<dbReference type="Pfam" id="PF02992">
    <property type="entry name" value="Transposase_21"/>
    <property type="match status" value="1"/>
</dbReference>
<evidence type="ECO:0000313" key="1">
    <source>
        <dbReference type="EMBL" id="WVZ59673.1"/>
    </source>
</evidence>
<dbReference type="PANTHER" id="PTHR10775">
    <property type="entry name" value="OS08G0208400 PROTEIN"/>
    <property type="match status" value="1"/>
</dbReference>
<dbReference type="PANTHER" id="PTHR10775:SF193">
    <property type="entry name" value="DUF4216 DOMAIN-CONTAINING PROTEIN"/>
    <property type="match status" value="1"/>
</dbReference>
<sequence>MQHPSDGDAWKALDSFDPEFASEERNVRIGLATDGFTPFSMTAASYSCWPVFAIPYNLPPEDCMTDEFMFLSLIIPGKEHPGTNLNVMLEPLIEELKELWKGVEAYDSNMKQKFKLRAAYLWSIHDYLAYGIFAGWRVSGRLGCPICGKETDCFGSIRVGSYVTSIVIGVFFLWTTPSGSEHRSSGRTPLSRRNPLSVAPGFGETHNWTHKCGLWELPYMRALQLPHNIDVMHQERNMCEALFNTVMDFLDKTKDNFKARVDLGNICNRPTLMLRENGGKPRAEFALRPNEQKEVIKWMKDLKFLDGYGAGFRRSVNLKTMKINGLKSHDYHIMMERLIPVMFRGYINDEVWKAIAELSYFYRQLCVKEISKEMMRN</sequence>
<accession>A0AAQ3SRS3</accession>
<protein>
    <recommendedName>
        <fullName evidence="3">Transposase</fullName>
    </recommendedName>
</protein>
<reference evidence="1 2" key="1">
    <citation type="submission" date="2024-02" db="EMBL/GenBank/DDBJ databases">
        <title>High-quality chromosome-scale genome assembly of Pensacola bahiagrass (Paspalum notatum Flugge var. saurae).</title>
        <authorList>
            <person name="Vega J.M."/>
            <person name="Podio M."/>
            <person name="Orjuela J."/>
            <person name="Siena L.A."/>
            <person name="Pessino S.C."/>
            <person name="Combes M.C."/>
            <person name="Mariac C."/>
            <person name="Albertini E."/>
            <person name="Pupilli F."/>
            <person name="Ortiz J.P.A."/>
            <person name="Leblanc O."/>
        </authorList>
    </citation>
    <scope>NUCLEOTIDE SEQUENCE [LARGE SCALE GENOMIC DNA]</scope>
    <source>
        <strain evidence="1">R1</strain>
        <tissue evidence="1">Leaf</tissue>
    </source>
</reference>
<evidence type="ECO:0008006" key="3">
    <source>
        <dbReference type="Google" id="ProtNLM"/>
    </source>
</evidence>
<keyword evidence="2" id="KW-1185">Reference proteome</keyword>